<dbReference type="InterPro" id="IPR013780">
    <property type="entry name" value="Glyco_hydro_b"/>
</dbReference>
<reference evidence="11 12" key="1">
    <citation type="journal article" date="2019" name="Int. J. Syst. Evol. Microbiol.">
        <title>The Global Catalogue of Microorganisms (GCM) 10K type strain sequencing project: providing services to taxonomists for standard genome sequencing and annotation.</title>
        <authorList>
            <consortium name="The Broad Institute Genomics Platform"/>
            <consortium name="The Broad Institute Genome Sequencing Center for Infectious Disease"/>
            <person name="Wu L."/>
            <person name="Ma J."/>
        </authorList>
    </citation>
    <scope>NUCLEOTIDE SEQUENCE [LARGE SCALE GENOMIC DNA]</scope>
    <source>
        <strain evidence="11 12">JCM 3272</strain>
    </source>
</reference>
<comment type="similarity">
    <text evidence="2 6">Belongs to the glycosyl hydrolase 42 family.</text>
</comment>
<proteinExistence type="inferred from homology"/>
<dbReference type="PANTHER" id="PTHR36447:SF1">
    <property type="entry name" value="BETA-GALACTOSIDASE GANA"/>
    <property type="match status" value="1"/>
</dbReference>
<feature type="domain" description="Glycoside hydrolase family 42 N-terminal" evidence="8">
    <location>
        <begin position="26"/>
        <end position="397"/>
    </location>
</feature>
<evidence type="ECO:0000256" key="4">
    <source>
        <dbReference type="ARBA" id="ARBA00022801"/>
    </source>
</evidence>
<feature type="region of interest" description="Disordered" evidence="7">
    <location>
        <begin position="676"/>
        <end position="698"/>
    </location>
</feature>
<sequence length="698" mass="76207">MTTQWIRWPANVVARFGGQPVAFGGDYNPEQWDESVWPQDVRLMREAGVNLVTVGVFSWSVLQPAPGRWNFGWLDRVLDLLHAGGIAVDLATATASPPPWLTTRFPEVLPVDRHGRVMAQGGRQAWSPSSPVYREHSLALVEKMAERYGEHPALALWHVSNELGGHNSRSYDDATAVAFRAWLRHRYADSLDELNAAWSTAAWSQAYSAWEEVQPPRLTFTDSNPTQVLDFDRFSSDQLREQLRAEIAVLRRVTPDVPVTTNLVLFDAGKNMDYSSWIADLDLVASDHYLRPTPDAQSELAFSADRARGLSAGKPWLLMETAAGATSWRPVNPAKRPGQLRRDVFSHVARGADGICFFQWRAAQAGAERFHSAMLPHAGSDSRKFREVAALGAELASCAEVLGTQVVADCALVFSEESWWAADREGHPHNGLSYMENALRWYRSLRDAGITVDIVPPSADLSGYRLIVIPMLYLVSDRDAAAIAEAAHAGATVLVTYFSGIVDPLDRVRLGGYPGAFRELLGVRVEEFAPLPEADCVDIDGVTGATTVSTWHEEIDLTDAVAEARYVGGDFADAPAVTRAVRGAGEAWYVGVELDDDARARLVATLAERSAVTSAPAAGGLEVVVRRSAGHDYTFLINHGVTATKVAGSGTDLLDGSIHSGEIIVPAGRVRIVKAGRAHHQRASRGTQQEPMEAVRVR</sequence>
<comment type="caution">
    <text evidence="11">The sequence shown here is derived from an EMBL/GenBank/DDBJ whole genome shotgun (WGS) entry which is preliminary data.</text>
</comment>
<dbReference type="RefSeq" id="WP_344613081.1">
    <property type="nucleotide sequence ID" value="NZ_BAAARV010000024.1"/>
</dbReference>
<evidence type="ECO:0000256" key="1">
    <source>
        <dbReference type="ARBA" id="ARBA00001412"/>
    </source>
</evidence>
<comment type="catalytic activity">
    <reaction evidence="1 6">
        <text>Hydrolysis of terminal non-reducing beta-D-galactose residues in beta-D-galactosides.</text>
        <dbReference type="EC" id="3.2.1.23"/>
    </reaction>
</comment>
<evidence type="ECO:0000259" key="10">
    <source>
        <dbReference type="Pfam" id="PF08533"/>
    </source>
</evidence>
<evidence type="ECO:0000256" key="3">
    <source>
        <dbReference type="ARBA" id="ARBA00012756"/>
    </source>
</evidence>
<dbReference type="Gene3D" id="3.20.20.80">
    <property type="entry name" value="Glycosidases"/>
    <property type="match status" value="1"/>
</dbReference>
<name>A0ABN3G6Z1_9ACTN</name>
<keyword evidence="12" id="KW-1185">Reference proteome</keyword>
<dbReference type="Pfam" id="PF02449">
    <property type="entry name" value="Glyco_hydro_42"/>
    <property type="match status" value="1"/>
</dbReference>
<evidence type="ECO:0000256" key="7">
    <source>
        <dbReference type="SAM" id="MobiDB-lite"/>
    </source>
</evidence>
<accession>A0ABN3G6Z1</accession>
<feature type="domain" description="Beta-galactosidase C-terminal" evidence="10">
    <location>
        <begin position="620"/>
        <end position="674"/>
    </location>
</feature>
<evidence type="ECO:0000256" key="6">
    <source>
        <dbReference type="PIRNR" id="PIRNR001084"/>
    </source>
</evidence>
<dbReference type="Pfam" id="PF08532">
    <property type="entry name" value="Glyco_hydro_42M"/>
    <property type="match status" value="1"/>
</dbReference>
<dbReference type="PIRSF" id="PIRSF001084">
    <property type="entry name" value="B-galactosidase"/>
    <property type="match status" value="1"/>
</dbReference>
<dbReference type="InterPro" id="IPR013738">
    <property type="entry name" value="Beta_galactosidase_Trimer"/>
</dbReference>
<dbReference type="Proteomes" id="UP001501444">
    <property type="component" value="Unassembled WGS sequence"/>
</dbReference>
<evidence type="ECO:0000256" key="5">
    <source>
        <dbReference type="ARBA" id="ARBA00023295"/>
    </source>
</evidence>
<dbReference type="InterPro" id="IPR017853">
    <property type="entry name" value="GH"/>
</dbReference>
<evidence type="ECO:0000313" key="12">
    <source>
        <dbReference type="Proteomes" id="UP001501444"/>
    </source>
</evidence>
<dbReference type="Gene3D" id="3.40.50.880">
    <property type="match status" value="1"/>
</dbReference>
<evidence type="ECO:0000259" key="8">
    <source>
        <dbReference type="Pfam" id="PF02449"/>
    </source>
</evidence>
<dbReference type="Pfam" id="PF08533">
    <property type="entry name" value="Glyco_hydro_42C"/>
    <property type="match status" value="1"/>
</dbReference>
<keyword evidence="4 6" id="KW-0378">Hydrolase</keyword>
<protein>
    <recommendedName>
        <fullName evidence="3 6">Beta-galactosidase</fullName>
        <shortName evidence="6">Beta-gal</shortName>
        <ecNumber evidence="3 6">3.2.1.23</ecNumber>
    </recommendedName>
</protein>
<dbReference type="EC" id="3.2.1.23" evidence="3 6"/>
<dbReference type="SUPFAM" id="SSF51445">
    <property type="entry name" value="(Trans)glycosidases"/>
    <property type="match status" value="1"/>
</dbReference>
<evidence type="ECO:0000259" key="9">
    <source>
        <dbReference type="Pfam" id="PF08532"/>
    </source>
</evidence>
<evidence type="ECO:0000313" key="11">
    <source>
        <dbReference type="EMBL" id="GAA2345168.1"/>
    </source>
</evidence>
<dbReference type="InterPro" id="IPR029062">
    <property type="entry name" value="Class_I_gatase-like"/>
</dbReference>
<feature type="domain" description="Beta-galactosidase trimerisation" evidence="9">
    <location>
        <begin position="408"/>
        <end position="611"/>
    </location>
</feature>
<dbReference type="InterPro" id="IPR013739">
    <property type="entry name" value="Beta_galactosidase_C"/>
</dbReference>
<dbReference type="Gene3D" id="2.60.40.1180">
    <property type="entry name" value="Golgi alpha-mannosidase II"/>
    <property type="match status" value="1"/>
</dbReference>
<dbReference type="InterPro" id="IPR003476">
    <property type="entry name" value="Glyco_hydro_42"/>
</dbReference>
<organism evidence="11 12">
    <name type="scientific">Dactylosporangium salmoneum</name>
    <dbReference type="NCBI Taxonomy" id="53361"/>
    <lineage>
        <taxon>Bacteria</taxon>
        <taxon>Bacillati</taxon>
        <taxon>Actinomycetota</taxon>
        <taxon>Actinomycetes</taxon>
        <taxon>Micromonosporales</taxon>
        <taxon>Micromonosporaceae</taxon>
        <taxon>Dactylosporangium</taxon>
    </lineage>
</organism>
<keyword evidence="5 6" id="KW-0326">Glycosidase</keyword>
<dbReference type="InterPro" id="IPR013529">
    <property type="entry name" value="Glyco_hydro_42_N"/>
</dbReference>
<dbReference type="EMBL" id="BAAARV010000024">
    <property type="protein sequence ID" value="GAA2345168.1"/>
    <property type="molecule type" value="Genomic_DNA"/>
</dbReference>
<dbReference type="PANTHER" id="PTHR36447">
    <property type="entry name" value="BETA-GALACTOSIDASE GANA"/>
    <property type="match status" value="1"/>
</dbReference>
<dbReference type="CDD" id="cd03143">
    <property type="entry name" value="A4_beta-galactosidase_middle_domain"/>
    <property type="match status" value="1"/>
</dbReference>
<gene>
    <name evidence="11" type="ORF">GCM10010170_031200</name>
</gene>
<dbReference type="SUPFAM" id="SSF52317">
    <property type="entry name" value="Class I glutamine amidotransferase-like"/>
    <property type="match status" value="1"/>
</dbReference>
<evidence type="ECO:0000256" key="2">
    <source>
        <dbReference type="ARBA" id="ARBA00005940"/>
    </source>
</evidence>